<comment type="caution">
    <text evidence="1">The sequence shown here is derived from an EMBL/GenBank/DDBJ whole genome shotgun (WGS) entry which is preliminary data.</text>
</comment>
<accession>A0A4Q9LY13</accession>
<organism evidence="1 2">
    <name type="scientific">Hamiltosporidium tvaerminnensis</name>
    <dbReference type="NCBI Taxonomy" id="1176355"/>
    <lineage>
        <taxon>Eukaryota</taxon>
        <taxon>Fungi</taxon>
        <taxon>Fungi incertae sedis</taxon>
        <taxon>Microsporidia</taxon>
        <taxon>Dubosqiidae</taxon>
        <taxon>Hamiltosporidium</taxon>
    </lineage>
</organism>
<sequence>MYPLVVFGIASLLYSNKKIYLDLRKCFKNWIPGIFILTYITATLFLRTNSCASVMDPSSLQFAFLNDFWKNKLFERKKLSGVKYWLSCQDGKKSKICLGTHHFKDNLSDESFLYSENDFNCSLGISLYHHEPLDSFEIDYSAKWNVKFRVLNNFRVLNLDKRPFIFENRLKVKYNEFCVFVNYLTLKDDMDSYMLSYKLFYKFLGMIEMLDPISSVFLNRLYSFLLKTGFLGADSDKIISDYKEYKTKYLDSKKHSIMYFFLVLDDSLDACLHREFSYISLFKKTNQLIDCGFRRIDHMSFVAMNISASTVEYIVKKFNREQLLIFNWILSCIEVSGFYFNKIEMTYAALIIPRVCDFGVEKLVEVERGSLHLVSPMFFELLSPTNIERISFFRFKSIMFSFDSLVSVFKKNTFKYFEISDCSFMKPQIISSLFPRKPSLEILKLQGIVLSNQDVVAILYLSIRTLVLNKCEMGTDFNRKTKYNDRVNYKILKSLRSLDISFSKLPVELLSLLLNADSIEKLNFSSFEFIPRGGFFKQTLFDVKRNWVSLITNKYIPSEYFMNVARSAESVKFFVLSQVSFEGCFRFFFSLHNFFDTVQGLDISGKIISIEIMNLLGGFKQVSQLNIANSLPASLVGLDKLNLFKTVEYLNVSGNIISSDDDNFVIKFRKLTKLDLSKTNLKDDALNEILNSGICDSLIHLDLCGVELSEKNYRKLCEFKLLKHLSIDFKKSLNVSQYADILKDAIFRENLNVFCVEAIEINLIDFFKLISFPKLKKFRLACYVFDESVRFLQRNNIIYVKNLRIEIVSMEALPCYIIEVLSGAFEDYCLSIVENMSVCIS</sequence>
<dbReference type="Gene3D" id="3.80.10.10">
    <property type="entry name" value="Ribonuclease Inhibitor"/>
    <property type="match status" value="1"/>
</dbReference>
<evidence type="ECO:0000313" key="1">
    <source>
        <dbReference type="EMBL" id="TBU12605.1"/>
    </source>
</evidence>
<gene>
    <name evidence="1" type="ORF">CWI38_0699p0020</name>
</gene>
<dbReference type="SUPFAM" id="SSF52047">
    <property type="entry name" value="RNI-like"/>
    <property type="match status" value="1"/>
</dbReference>
<dbReference type="VEuPathDB" id="MicrosporidiaDB:CWI38_0699p0020"/>
<evidence type="ECO:0000313" key="2">
    <source>
        <dbReference type="Proteomes" id="UP000292282"/>
    </source>
</evidence>
<dbReference type="OrthoDB" id="1394818at2759"/>
<reference evidence="1 2" key="1">
    <citation type="submission" date="2017-12" db="EMBL/GenBank/DDBJ databases">
        <authorList>
            <person name="Pombert J.-F."/>
            <person name="Haag K.L."/>
            <person name="Ebert D."/>
        </authorList>
    </citation>
    <scope>NUCLEOTIDE SEQUENCE [LARGE SCALE GENOMIC DNA]</scope>
    <source>
        <strain evidence="1">IL-G-3</strain>
    </source>
</reference>
<dbReference type="EMBL" id="PITK01000699">
    <property type="protein sequence ID" value="TBU12605.1"/>
    <property type="molecule type" value="Genomic_DNA"/>
</dbReference>
<name>A0A4Q9LY13_9MICR</name>
<dbReference type="InterPro" id="IPR032675">
    <property type="entry name" value="LRR_dom_sf"/>
</dbReference>
<dbReference type="Proteomes" id="UP000292282">
    <property type="component" value="Unassembled WGS sequence"/>
</dbReference>
<keyword evidence="2" id="KW-1185">Reference proteome</keyword>
<dbReference type="AlphaFoldDB" id="A0A4Q9LY13"/>
<proteinExistence type="predicted"/>
<protein>
    <submittedName>
        <fullName evidence="1">Uncharacterized protein</fullName>
    </submittedName>
</protein>